<organism evidence="2 3">
    <name type="scientific">Streptoalloteichus hindustanus</name>
    <dbReference type="NCBI Taxonomy" id="2017"/>
    <lineage>
        <taxon>Bacteria</taxon>
        <taxon>Bacillati</taxon>
        <taxon>Actinomycetota</taxon>
        <taxon>Actinomycetes</taxon>
        <taxon>Pseudonocardiales</taxon>
        <taxon>Pseudonocardiaceae</taxon>
        <taxon>Streptoalloteichus</taxon>
    </lineage>
</organism>
<evidence type="ECO:0000256" key="1">
    <source>
        <dbReference type="SAM" id="Phobius"/>
    </source>
</evidence>
<dbReference type="AlphaFoldDB" id="A0A1M5D621"/>
<proteinExistence type="predicted"/>
<protein>
    <submittedName>
        <fullName evidence="2">Uncharacterized protein</fullName>
    </submittedName>
</protein>
<evidence type="ECO:0000313" key="3">
    <source>
        <dbReference type="Proteomes" id="UP000184501"/>
    </source>
</evidence>
<keyword evidence="1" id="KW-0472">Membrane</keyword>
<gene>
    <name evidence="2" type="ORF">SAMN05444320_104310</name>
</gene>
<accession>A0A1M5D621</accession>
<keyword evidence="3" id="KW-1185">Reference proteome</keyword>
<feature type="transmembrane region" description="Helical" evidence="1">
    <location>
        <begin position="52"/>
        <end position="71"/>
    </location>
</feature>
<name>A0A1M5D621_STRHI</name>
<reference evidence="2 3" key="1">
    <citation type="submission" date="2016-11" db="EMBL/GenBank/DDBJ databases">
        <authorList>
            <person name="Jaros S."/>
            <person name="Januszkiewicz K."/>
            <person name="Wedrychowicz H."/>
        </authorList>
    </citation>
    <scope>NUCLEOTIDE SEQUENCE [LARGE SCALE GENOMIC DNA]</scope>
    <source>
        <strain evidence="2 3">DSM 44523</strain>
    </source>
</reference>
<evidence type="ECO:0000313" key="2">
    <source>
        <dbReference type="EMBL" id="SHF62300.1"/>
    </source>
</evidence>
<sequence>MRWARYWEISFGLAPDGRHGQYQGFFGSGVSVARMAGPVLLTSPLLVGGTPGWLVLGGLFLVAALATGPAVRWARRTRQDTASPLPR</sequence>
<keyword evidence="1" id="KW-1133">Transmembrane helix</keyword>
<dbReference type="Proteomes" id="UP000184501">
    <property type="component" value="Unassembled WGS sequence"/>
</dbReference>
<keyword evidence="1" id="KW-0812">Transmembrane</keyword>
<dbReference type="EMBL" id="FQVN01000004">
    <property type="protein sequence ID" value="SHF62300.1"/>
    <property type="molecule type" value="Genomic_DNA"/>
</dbReference>